<reference evidence="2 3" key="1">
    <citation type="journal article" date="2021" name="Elife">
        <title>Chloroplast acquisition without the gene transfer in kleptoplastic sea slugs, Plakobranchus ocellatus.</title>
        <authorList>
            <person name="Maeda T."/>
            <person name="Takahashi S."/>
            <person name="Yoshida T."/>
            <person name="Shimamura S."/>
            <person name="Takaki Y."/>
            <person name="Nagai Y."/>
            <person name="Toyoda A."/>
            <person name="Suzuki Y."/>
            <person name="Arimoto A."/>
            <person name="Ishii H."/>
            <person name="Satoh N."/>
            <person name="Nishiyama T."/>
            <person name="Hasebe M."/>
            <person name="Maruyama T."/>
            <person name="Minagawa J."/>
            <person name="Obokata J."/>
            <person name="Shigenobu S."/>
        </authorList>
    </citation>
    <scope>NUCLEOTIDE SEQUENCE [LARGE SCALE GENOMIC DNA]</scope>
</reference>
<keyword evidence="1" id="KW-1133">Transmembrane helix</keyword>
<feature type="transmembrane region" description="Helical" evidence="1">
    <location>
        <begin position="68"/>
        <end position="87"/>
    </location>
</feature>
<keyword evidence="1" id="KW-0812">Transmembrane</keyword>
<dbReference type="EMBL" id="BMAT01008239">
    <property type="protein sequence ID" value="GFR80721.1"/>
    <property type="molecule type" value="Genomic_DNA"/>
</dbReference>
<dbReference type="AlphaFoldDB" id="A0AAV4G7P6"/>
<organism evidence="2 3">
    <name type="scientific">Elysia marginata</name>
    <dbReference type="NCBI Taxonomy" id="1093978"/>
    <lineage>
        <taxon>Eukaryota</taxon>
        <taxon>Metazoa</taxon>
        <taxon>Spiralia</taxon>
        <taxon>Lophotrochozoa</taxon>
        <taxon>Mollusca</taxon>
        <taxon>Gastropoda</taxon>
        <taxon>Heterobranchia</taxon>
        <taxon>Euthyneura</taxon>
        <taxon>Panpulmonata</taxon>
        <taxon>Sacoglossa</taxon>
        <taxon>Placobranchoidea</taxon>
        <taxon>Plakobranchidae</taxon>
        <taxon>Elysia</taxon>
    </lineage>
</organism>
<feature type="transmembrane region" description="Helical" evidence="1">
    <location>
        <begin position="35"/>
        <end position="62"/>
    </location>
</feature>
<dbReference type="Proteomes" id="UP000762676">
    <property type="component" value="Unassembled WGS sequence"/>
</dbReference>
<accession>A0AAV4G7P6</accession>
<evidence type="ECO:0000256" key="1">
    <source>
        <dbReference type="SAM" id="Phobius"/>
    </source>
</evidence>
<protein>
    <submittedName>
        <fullName evidence="2">Uncharacterized protein</fullName>
    </submittedName>
</protein>
<keyword evidence="1" id="KW-0472">Membrane</keyword>
<sequence>MCVRCETRDEANLAQAARLCPEKKRNKFSSSSSSAARIICFSCIHVINSSYFIIILIIFIIINMSGKIIIIITTTIIIIITNGNLSINISSHTDKKDKNCDWQCKIVEIVESGVAKKDHI</sequence>
<keyword evidence="3" id="KW-1185">Reference proteome</keyword>
<proteinExistence type="predicted"/>
<name>A0AAV4G7P6_9GAST</name>
<gene>
    <name evidence="2" type="ORF">ElyMa_004051500</name>
</gene>
<evidence type="ECO:0000313" key="3">
    <source>
        <dbReference type="Proteomes" id="UP000762676"/>
    </source>
</evidence>
<evidence type="ECO:0000313" key="2">
    <source>
        <dbReference type="EMBL" id="GFR80721.1"/>
    </source>
</evidence>
<comment type="caution">
    <text evidence="2">The sequence shown here is derived from an EMBL/GenBank/DDBJ whole genome shotgun (WGS) entry which is preliminary data.</text>
</comment>